<dbReference type="RefSeq" id="WP_118365673.1">
    <property type="nucleotide sequence ID" value="NZ_CAUFDR010000069.1"/>
</dbReference>
<dbReference type="PROSITE" id="PS51257">
    <property type="entry name" value="PROKAR_LIPOPROTEIN"/>
    <property type="match status" value="1"/>
</dbReference>
<reference evidence="2 3" key="1">
    <citation type="submission" date="2018-08" db="EMBL/GenBank/DDBJ databases">
        <title>A genome reference for cultivated species of the human gut microbiota.</title>
        <authorList>
            <person name="Zou Y."/>
            <person name="Xue W."/>
            <person name="Luo G."/>
        </authorList>
    </citation>
    <scope>NUCLEOTIDE SEQUENCE [LARGE SCALE GENOMIC DNA]</scope>
    <source>
        <strain evidence="2 3">AF35-6BH</strain>
    </source>
</reference>
<protein>
    <recommendedName>
        <fullName evidence="4">Lipoprotein</fullName>
    </recommendedName>
</protein>
<dbReference type="AlphaFoldDB" id="A0A415PAI4"/>
<organism evidence="2 3">
    <name type="scientific">Amedibacillus dolichus</name>
    <dbReference type="NCBI Taxonomy" id="31971"/>
    <lineage>
        <taxon>Bacteria</taxon>
        <taxon>Bacillati</taxon>
        <taxon>Bacillota</taxon>
        <taxon>Erysipelotrichia</taxon>
        <taxon>Erysipelotrichales</taxon>
        <taxon>Erysipelotrichaceae</taxon>
        <taxon>Amedibacillus</taxon>
    </lineage>
</organism>
<sequence length="355" mass="41560">MRVLRKLLVVSVFFLFITGCTQEETENHVALAKYAVILNKQDHIYTTDDEIVILTYTHDGKMLDEYTINAAANNKVEDENVVMLYGDSAYIAKHQRNQNTWDSIKLPEPSVDHLDLADDEYAIVQNIGYQKSWDRYNSRILVFNQRNEEIERIERMDSKLQIFAVKLTDEFIYYIADDLNNQDPTHYLVSYHRASKTETKRAIPSQGYRFVAFDNEQYYVSENGLANVASDEEICFPQEIIEKLQNDFLSDVYVEDGYLTLVIQPGTFNDCTDSILYELKRQEHNFVIQKKVTIPNLRSISQIHDDMFLIICEKGQDHFDFYIMDRDGNKTEILFDDSLQPYVDKYILTDIFDIS</sequence>
<feature type="chain" id="PRO_5038917535" description="Lipoprotein" evidence="1">
    <location>
        <begin position="23"/>
        <end position="355"/>
    </location>
</feature>
<dbReference type="Proteomes" id="UP000284868">
    <property type="component" value="Unassembled WGS sequence"/>
</dbReference>
<evidence type="ECO:0000313" key="2">
    <source>
        <dbReference type="EMBL" id="RHM09743.1"/>
    </source>
</evidence>
<proteinExistence type="predicted"/>
<keyword evidence="3" id="KW-1185">Reference proteome</keyword>
<name>A0A415PAI4_9FIRM</name>
<dbReference type="EMBL" id="QRPK01000034">
    <property type="protein sequence ID" value="RHM09743.1"/>
    <property type="molecule type" value="Genomic_DNA"/>
</dbReference>
<evidence type="ECO:0000256" key="1">
    <source>
        <dbReference type="SAM" id="SignalP"/>
    </source>
</evidence>
<feature type="signal peptide" evidence="1">
    <location>
        <begin position="1"/>
        <end position="22"/>
    </location>
</feature>
<gene>
    <name evidence="2" type="ORF">DWZ83_07000</name>
</gene>
<keyword evidence="1" id="KW-0732">Signal</keyword>
<evidence type="ECO:0008006" key="4">
    <source>
        <dbReference type="Google" id="ProtNLM"/>
    </source>
</evidence>
<accession>A0A415PAI4</accession>
<comment type="caution">
    <text evidence="2">The sequence shown here is derived from an EMBL/GenBank/DDBJ whole genome shotgun (WGS) entry which is preliminary data.</text>
</comment>
<evidence type="ECO:0000313" key="3">
    <source>
        <dbReference type="Proteomes" id="UP000284868"/>
    </source>
</evidence>